<evidence type="ECO:0000313" key="2">
    <source>
        <dbReference type="WBParaSite" id="PEQ_0000426101-mRNA-1"/>
    </source>
</evidence>
<evidence type="ECO:0000313" key="1">
    <source>
        <dbReference type="Proteomes" id="UP000887564"/>
    </source>
</evidence>
<name>A0A914RC54_PAREQ</name>
<organism evidence="1 2">
    <name type="scientific">Parascaris equorum</name>
    <name type="common">Equine roundworm</name>
    <dbReference type="NCBI Taxonomy" id="6256"/>
    <lineage>
        <taxon>Eukaryota</taxon>
        <taxon>Metazoa</taxon>
        <taxon>Ecdysozoa</taxon>
        <taxon>Nematoda</taxon>
        <taxon>Chromadorea</taxon>
        <taxon>Rhabditida</taxon>
        <taxon>Spirurina</taxon>
        <taxon>Ascaridomorpha</taxon>
        <taxon>Ascaridoidea</taxon>
        <taxon>Ascarididae</taxon>
        <taxon>Parascaris</taxon>
    </lineage>
</organism>
<dbReference type="Proteomes" id="UP000887564">
    <property type="component" value="Unplaced"/>
</dbReference>
<keyword evidence="1" id="KW-1185">Reference proteome</keyword>
<protein>
    <submittedName>
        <fullName evidence="2">Uncharacterized protein</fullName>
    </submittedName>
</protein>
<reference evidence="2" key="1">
    <citation type="submission" date="2022-11" db="UniProtKB">
        <authorList>
            <consortium name="WormBaseParasite"/>
        </authorList>
    </citation>
    <scope>IDENTIFICATION</scope>
</reference>
<dbReference type="AlphaFoldDB" id="A0A914RC54"/>
<dbReference type="WBParaSite" id="PEQ_0000426101-mRNA-1">
    <property type="protein sequence ID" value="PEQ_0000426101-mRNA-1"/>
    <property type="gene ID" value="PEQ_0000426101"/>
</dbReference>
<sequence length="34" mass="3845">MTFGISIHHLMGLAESKRKHLNDSNMRVVHITIG</sequence>
<proteinExistence type="predicted"/>
<accession>A0A914RC54</accession>